<dbReference type="GO" id="GO:0005829">
    <property type="term" value="C:cytosol"/>
    <property type="evidence" value="ECO:0007669"/>
    <property type="project" value="TreeGrafter"/>
</dbReference>
<dbReference type="GO" id="GO:0046872">
    <property type="term" value="F:metal ion binding"/>
    <property type="evidence" value="ECO:0007669"/>
    <property type="project" value="UniProtKB-KW"/>
</dbReference>
<name>G4Q9U5_TAYAM</name>
<keyword evidence="5 10" id="KW-0378">Hydrolase</keyword>
<dbReference type="EC" id="3.6.1.66" evidence="10"/>
<dbReference type="Gene3D" id="3.90.950.10">
    <property type="match status" value="1"/>
</dbReference>
<dbReference type="RefSeq" id="WP_014111759.1">
    <property type="nucleotide sequence ID" value="NC_016043.1"/>
</dbReference>
<evidence type="ECO:0000256" key="5">
    <source>
        <dbReference type="ARBA" id="ARBA00022801"/>
    </source>
</evidence>
<dbReference type="PANTHER" id="PTHR11067:SF9">
    <property type="entry name" value="INOSINE TRIPHOSPHATE PYROPHOSPHATASE"/>
    <property type="match status" value="1"/>
</dbReference>
<dbReference type="CDD" id="cd00515">
    <property type="entry name" value="HAM1"/>
    <property type="match status" value="1"/>
</dbReference>
<comment type="similarity">
    <text evidence="1 10 11">Belongs to the HAM1 NTPase family.</text>
</comment>
<evidence type="ECO:0000256" key="4">
    <source>
        <dbReference type="ARBA" id="ARBA00022741"/>
    </source>
</evidence>
<evidence type="ECO:0000256" key="11">
    <source>
        <dbReference type="RuleBase" id="RU003781"/>
    </source>
</evidence>
<dbReference type="GO" id="GO:0009117">
    <property type="term" value="P:nucleotide metabolic process"/>
    <property type="evidence" value="ECO:0007669"/>
    <property type="project" value="UniProtKB-KW"/>
</dbReference>
<comment type="function">
    <text evidence="10">Pyrophosphatase that catalyzes the hydrolysis of nucleoside triphosphates to their monophosphate derivatives, with a high preference for the non-canonical purine nucleotides XTP (xanthosine triphosphate), dITP (deoxyinosine triphosphate) and ITP. Seems to function as a house-cleaning enzyme that removes non-canonical purine nucleotides from the nucleotide pool, thus preventing their incorporation into DNA/RNA and avoiding chromosomal lesions.</text>
</comment>
<protein>
    <recommendedName>
        <fullName evidence="10">dITP/XTP pyrophosphatase</fullName>
        <ecNumber evidence="10">3.6.1.66</ecNumber>
    </recommendedName>
    <alternativeName>
        <fullName evidence="10">Non-canonical purine NTP pyrophosphatase</fullName>
    </alternativeName>
    <alternativeName>
        <fullName evidence="10">Non-standard purine NTP pyrophosphatase</fullName>
    </alternativeName>
    <alternativeName>
        <fullName evidence="10">Nucleoside-triphosphate diphosphatase</fullName>
    </alternativeName>
    <alternativeName>
        <fullName evidence="10">Nucleoside-triphosphate pyrophosphatase</fullName>
        <shortName evidence="10">NTPase</shortName>
    </alternativeName>
</protein>
<comment type="catalytic activity">
    <reaction evidence="9 10">
        <text>XTP + H2O = XMP + diphosphate + H(+)</text>
        <dbReference type="Rhea" id="RHEA:28610"/>
        <dbReference type="ChEBI" id="CHEBI:15377"/>
        <dbReference type="ChEBI" id="CHEBI:15378"/>
        <dbReference type="ChEBI" id="CHEBI:33019"/>
        <dbReference type="ChEBI" id="CHEBI:57464"/>
        <dbReference type="ChEBI" id="CHEBI:61314"/>
        <dbReference type="EC" id="3.6.1.66"/>
    </reaction>
</comment>
<dbReference type="KEGG" id="tas:TASI_1110"/>
<keyword evidence="7 10" id="KW-0546">Nucleotide metabolism</keyword>
<evidence type="ECO:0000256" key="6">
    <source>
        <dbReference type="ARBA" id="ARBA00022842"/>
    </source>
</evidence>
<comment type="subunit">
    <text evidence="2 10">Homodimer.</text>
</comment>
<dbReference type="Proteomes" id="UP000009284">
    <property type="component" value="Chromosome"/>
</dbReference>
<comment type="cofactor">
    <cofactor evidence="10">
        <name>Mg(2+)</name>
        <dbReference type="ChEBI" id="CHEBI:18420"/>
    </cofactor>
    <text evidence="10">Binds 1 Mg(2+) ion per subunit.</text>
</comment>
<keyword evidence="3 10" id="KW-0479">Metal-binding</keyword>
<feature type="binding site" evidence="10">
    <location>
        <position position="66"/>
    </location>
    <ligand>
        <name>Mg(2+)</name>
        <dbReference type="ChEBI" id="CHEBI:18420"/>
    </ligand>
</feature>
<dbReference type="eggNOG" id="COG0127">
    <property type="taxonomic scope" value="Bacteria"/>
</dbReference>
<dbReference type="STRING" id="1008459.TASI_1110"/>
<proteinExistence type="inferred from homology"/>
<evidence type="ECO:0000256" key="2">
    <source>
        <dbReference type="ARBA" id="ARBA00011738"/>
    </source>
</evidence>
<keyword evidence="13" id="KW-1185">Reference proteome</keyword>
<dbReference type="SUPFAM" id="SSF52972">
    <property type="entry name" value="ITPase-like"/>
    <property type="match status" value="1"/>
</dbReference>
<evidence type="ECO:0000256" key="7">
    <source>
        <dbReference type="ARBA" id="ARBA00023080"/>
    </source>
</evidence>
<dbReference type="HOGENOM" id="CLU_082080_0_3_4"/>
<feature type="active site" description="Proton acceptor" evidence="10">
    <location>
        <position position="66"/>
    </location>
</feature>
<accession>G4Q9U5</accession>
<comment type="catalytic activity">
    <reaction evidence="10">
        <text>ITP + H2O = IMP + diphosphate + H(+)</text>
        <dbReference type="Rhea" id="RHEA:29399"/>
        <dbReference type="ChEBI" id="CHEBI:15377"/>
        <dbReference type="ChEBI" id="CHEBI:15378"/>
        <dbReference type="ChEBI" id="CHEBI:33019"/>
        <dbReference type="ChEBI" id="CHEBI:58053"/>
        <dbReference type="ChEBI" id="CHEBI:61402"/>
        <dbReference type="EC" id="3.6.1.66"/>
    </reaction>
</comment>
<dbReference type="Pfam" id="PF01725">
    <property type="entry name" value="Ham1p_like"/>
    <property type="match status" value="1"/>
</dbReference>
<dbReference type="GO" id="GO:0036222">
    <property type="term" value="F:XTP diphosphatase activity"/>
    <property type="evidence" value="ECO:0007669"/>
    <property type="project" value="UniProtKB-UniRule"/>
</dbReference>
<reference key="1">
    <citation type="submission" date="2011-09" db="EMBL/GenBank/DDBJ databases">
        <title>Genomic characterization of the Taylorella genus.</title>
        <authorList>
            <person name="Hebert L."/>
            <person name="Moumen B."/>
            <person name="Pons N."/>
            <person name="Duquesne F."/>
            <person name="Breuil M.-F."/>
            <person name="Goux D."/>
            <person name="Batto J.-M."/>
            <person name="Renault P."/>
            <person name="Laugier C."/>
            <person name="Petry S."/>
        </authorList>
    </citation>
    <scope>NUCLEOTIDE SEQUENCE</scope>
    <source>
        <strain>MCE3</strain>
    </source>
</reference>
<feature type="binding site" evidence="10">
    <location>
        <begin position="152"/>
        <end position="155"/>
    </location>
    <ligand>
        <name>substrate</name>
    </ligand>
</feature>
<organism evidence="12 13">
    <name type="scientific">Taylorella asinigenitalis (strain MCE3)</name>
    <dbReference type="NCBI Taxonomy" id="1008459"/>
    <lineage>
        <taxon>Bacteria</taxon>
        <taxon>Pseudomonadati</taxon>
        <taxon>Pseudomonadota</taxon>
        <taxon>Betaproteobacteria</taxon>
        <taxon>Burkholderiales</taxon>
        <taxon>Alcaligenaceae</taxon>
        <taxon>Taylorella</taxon>
    </lineage>
</organism>
<dbReference type="GO" id="GO:0035870">
    <property type="term" value="F:dITP diphosphatase activity"/>
    <property type="evidence" value="ECO:0007669"/>
    <property type="project" value="UniProtKB-UniRule"/>
</dbReference>
<evidence type="ECO:0000313" key="13">
    <source>
        <dbReference type="Proteomes" id="UP000009284"/>
    </source>
</evidence>
<evidence type="ECO:0000256" key="10">
    <source>
        <dbReference type="HAMAP-Rule" id="MF_01405"/>
    </source>
</evidence>
<dbReference type="GO" id="GO:0009146">
    <property type="term" value="P:purine nucleoside triphosphate catabolic process"/>
    <property type="evidence" value="ECO:0007669"/>
    <property type="project" value="UniProtKB-UniRule"/>
</dbReference>
<evidence type="ECO:0000313" key="12">
    <source>
        <dbReference type="EMBL" id="AEP36864.1"/>
    </source>
</evidence>
<gene>
    <name evidence="12" type="ordered locus">TASI_1110</name>
</gene>
<feature type="binding site" evidence="10">
    <location>
        <position position="175"/>
    </location>
    <ligand>
        <name>substrate</name>
    </ligand>
</feature>
<dbReference type="FunFam" id="3.90.950.10:FF:000001">
    <property type="entry name" value="dITP/XTP pyrophosphatase"/>
    <property type="match status" value="1"/>
</dbReference>
<feature type="binding site" evidence="10">
    <location>
        <position position="67"/>
    </location>
    <ligand>
        <name>substrate</name>
    </ligand>
</feature>
<feature type="binding site" evidence="10">
    <location>
        <begin position="180"/>
        <end position="181"/>
    </location>
    <ligand>
        <name>substrate</name>
    </ligand>
</feature>
<dbReference type="GO" id="GO:0000166">
    <property type="term" value="F:nucleotide binding"/>
    <property type="evidence" value="ECO:0007669"/>
    <property type="project" value="UniProtKB-KW"/>
</dbReference>
<dbReference type="InterPro" id="IPR020922">
    <property type="entry name" value="dITP/XTP_pyrophosphatase"/>
</dbReference>
<keyword evidence="6 10" id="KW-0460">Magnesium</keyword>
<reference evidence="12 13" key="2">
    <citation type="journal article" date="2012" name="PLoS ONE">
        <title>Genomic characterization of the taylorella genus.</title>
        <authorList>
            <person name="Hebert L."/>
            <person name="Moumen B."/>
            <person name="Pons N."/>
            <person name="Duquesne F."/>
            <person name="Breuil M.F."/>
            <person name="Goux D."/>
            <person name="Batto J.M."/>
            <person name="Laugier C."/>
            <person name="Renault P."/>
            <person name="Petry S."/>
        </authorList>
    </citation>
    <scope>NUCLEOTIDE SEQUENCE [LARGE SCALE GENOMIC DNA]</scope>
    <source>
        <strain evidence="12 13">MCE3</strain>
    </source>
</reference>
<dbReference type="InterPro" id="IPR029001">
    <property type="entry name" value="ITPase-like_fam"/>
</dbReference>
<dbReference type="HAMAP" id="MF_01405">
    <property type="entry name" value="Non_canon_purine_NTPase"/>
    <property type="match status" value="1"/>
</dbReference>
<comment type="caution">
    <text evidence="10">Lacks conserved residue(s) required for the propagation of feature annotation.</text>
</comment>
<dbReference type="OrthoDB" id="9807456at2"/>
<evidence type="ECO:0000256" key="9">
    <source>
        <dbReference type="ARBA" id="ARBA00052017"/>
    </source>
</evidence>
<dbReference type="InterPro" id="IPR002637">
    <property type="entry name" value="RdgB/HAM1"/>
</dbReference>
<keyword evidence="4 10" id="KW-0547">Nucleotide-binding</keyword>
<dbReference type="AlphaFoldDB" id="G4Q9U5"/>
<sequence length="198" mass="21777">MKVVLASNNKGKLLEFAELLQGFEVVSQGDLGVGPSSEPFDTFLENALQKARHAARETGLPSIADDSGIVVPSLGGAPGVKSARYSPPIEGLEQDEANNRLLVQNLKDKHDRSAYYVCYIVWLNSNNDPSPIVASARWHGEVLLEPRGNGGFGYDPYFYVPSLQKTAAELELSQKNRISHRGLALQYLFKLLHENNII</sequence>
<dbReference type="NCBIfam" id="TIGR00042">
    <property type="entry name" value="RdgB/HAM1 family non-canonical purine NTP pyrophosphatase"/>
    <property type="match status" value="1"/>
</dbReference>
<dbReference type="EMBL" id="CP003059">
    <property type="protein sequence ID" value="AEP36864.1"/>
    <property type="molecule type" value="Genomic_DNA"/>
</dbReference>
<feature type="binding site" evidence="10">
    <location>
        <begin position="7"/>
        <end position="12"/>
    </location>
    <ligand>
        <name>substrate</name>
    </ligand>
</feature>
<dbReference type="GO" id="GO:0036220">
    <property type="term" value="F:ITP diphosphatase activity"/>
    <property type="evidence" value="ECO:0007669"/>
    <property type="project" value="UniProtKB-UniRule"/>
</dbReference>
<dbReference type="PANTHER" id="PTHR11067">
    <property type="entry name" value="INOSINE TRIPHOSPHATE PYROPHOSPHATASE/HAM1 PROTEIN"/>
    <property type="match status" value="1"/>
</dbReference>
<comment type="catalytic activity">
    <reaction evidence="8 10">
        <text>dITP + H2O = dIMP + diphosphate + H(+)</text>
        <dbReference type="Rhea" id="RHEA:28342"/>
        <dbReference type="ChEBI" id="CHEBI:15377"/>
        <dbReference type="ChEBI" id="CHEBI:15378"/>
        <dbReference type="ChEBI" id="CHEBI:33019"/>
        <dbReference type="ChEBI" id="CHEBI:61194"/>
        <dbReference type="ChEBI" id="CHEBI:61382"/>
        <dbReference type="EC" id="3.6.1.66"/>
    </reaction>
</comment>
<dbReference type="GO" id="GO:0017111">
    <property type="term" value="F:ribonucleoside triphosphate phosphatase activity"/>
    <property type="evidence" value="ECO:0007669"/>
    <property type="project" value="InterPro"/>
</dbReference>
<evidence type="ECO:0000256" key="1">
    <source>
        <dbReference type="ARBA" id="ARBA00008023"/>
    </source>
</evidence>
<evidence type="ECO:0000256" key="3">
    <source>
        <dbReference type="ARBA" id="ARBA00022723"/>
    </source>
</evidence>
<evidence type="ECO:0000256" key="8">
    <source>
        <dbReference type="ARBA" id="ARBA00051875"/>
    </source>
</evidence>